<feature type="domain" description="Nitroreductase" evidence="1">
    <location>
        <begin position="100"/>
        <end position="235"/>
    </location>
</feature>
<organism evidence="2 3">
    <name type="scientific">Paenibacillus contaminans</name>
    <dbReference type="NCBI Taxonomy" id="450362"/>
    <lineage>
        <taxon>Bacteria</taxon>
        <taxon>Bacillati</taxon>
        <taxon>Bacillota</taxon>
        <taxon>Bacilli</taxon>
        <taxon>Bacillales</taxon>
        <taxon>Paenibacillaceae</taxon>
        <taxon>Paenibacillus</taxon>
    </lineage>
</organism>
<sequence length="528" mass="59094">MSLEKFLYNLHFDVAKTKPPDLAVDWEDSPLPYKLYRGLPEMPLSPDVPLSLDGTAHESGKTGLREIGHFLWYAFGLSQLSQSVVGYSDGDAGLMQMYRRFAPSGGALYPNEIYMYLKAAELPEGIYHYNAAHHRLVLLREGAFDAYLTSALGGRCKVSDCFGLVFVSTMFWKNFFKYNHFAYRLQGLDAGALLGQMLETAKRFGFETGVMYRFLDRPINHLIGLSEREECVYAVVPLSTKPWADLINDDGSHVEPARVSELCSELPALYRRQYVRSVKVGVSPLLTRMNEAAILDSMGTPPASIDGQTRFIRQYGETPLPSAERLHYDLASVSRRRYSPNGDFVLSKVSREQLALLLRETITSYSYANDLDKRDRDHPHLNRVSLFCCTHNVDGLPDGAYGYDGVAHSLLLMRQGDHRLKLQLGMTADNVNLLQVPLCFHVAGDRGHLRRSLGFRGYRIQQMEAGMLLQRLLLTASAIGMAGHPLLGYDAMLSDEIYRMPTQGITGLIQVPVGAYRQGPRLTGGLHA</sequence>
<protein>
    <submittedName>
        <fullName evidence="2">NADH oxidase</fullName>
    </submittedName>
</protein>
<dbReference type="GO" id="GO:0016491">
    <property type="term" value="F:oxidoreductase activity"/>
    <property type="evidence" value="ECO:0007669"/>
    <property type="project" value="InterPro"/>
</dbReference>
<dbReference type="InterPro" id="IPR052544">
    <property type="entry name" value="Bacteriocin_Proc_Enz"/>
</dbReference>
<evidence type="ECO:0000313" key="3">
    <source>
        <dbReference type="Proteomes" id="UP000250369"/>
    </source>
</evidence>
<reference evidence="2 3" key="1">
    <citation type="journal article" date="2009" name="Int. J. Syst. Evol. Microbiol.">
        <title>Paenibacillus contaminans sp. nov., isolated from a contaminated laboratory plate.</title>
        <authorList>
            <person name="Chou J.H."/>
            <person name="Lee J.H."/>
            <person name="Lin M.C."/>
            <person name="Chang P.S."/>
            <person name="Arun A.B."/>
            <person name="Young C.C."/>
            <person name="Chen W.M."/>
        </authorList>
    </citation>
    <scope>NUCLEOTIDE SEQUENCE [LARGE SCALE GENOMIC DNA]</scope>
    <source>
        <strain evidence="2 3">CKOBP-6</strain>
    </source>
</reference>
<dbReference type="PANTHER" id="PTHR43745:SF2">
    <property type="entry name" value="NITROREDUCTASE MJ1384-RELATED"/>
    <property type="match status" value="1"/>
</dbReference>
<dbReference type="InterPro" id="IPR000415">
    <property type="entry name" value="Nitroreductase-like"/>
</dbReference>
<evidence type="ECO:0000259" key="1">
    <source>
        <dbReference type="Pfam" id="PF00881"/>
    </source>
</evidence>
<accession>A0A329MTJ9</accession>
<dbReference type="NCBIfam" id="TIGR03605">
    <property type="entry name" value="antibiot_sagB"/>
    <property type="match status" value="1"/>
</dbReference>
<dbReference type="RefSeq" id="WP_113028979.1">
    <property type="nucleotide sequence ID" value="NZ_QMFB01000001.1"/>
</dbReference>
<dbReference type="Pfam" id="PF00881">
    <property type="entry name" value="Nitroreductase"/>
    <property type="match status" value="1"/>
</dbReference>
<gene>
    <name evidence="2" type="ORF">DQG23_01285</name>
</gene>
<name>A0A329MTJ9_9BACL</name>
<comment type="caution">
    <text evidence="2">The sequence shown here is derived from an EMBL/GenBank/DDBJ whole genome shotgun (WGS) entry which is preliminary data.</text>
</comment>
<dbReference type="InterPro" id="IPR020051">
    <property type="entry name" value="SagB-type_dehydrogenase"/>
</dbReference>
<proteinExistence type="predicted"/>
<dbReference type="CDD" id="cd02142">
    <property type="entry name" value="McbC_SagB-like_oxidoreductase"/>
    <property type="match status" value="1"/>
</dbReference>
<dbReference type="OrthoDB" id="9801593at2"/>
<evidence type="ECO:0000313" key="2">
    <source>
        <dbReference type="EMBL" id="RAV22870.1"/>
    </source>
</evidence>
<dbReference type="InterPro" id="IPR029479">
    <property type="entry name" value="Nitroreductase"/>
</dbReference>
<dbReference type="Proteomes" id="UP000250369">
    <property type="component" value="Unassembled WGS sequence"/>
</dbReference>
<dbReference type="EMBL" id="QMFB01000001">
    <property type="protein sequence ID" value="RAV22870.1"/>
    <property type="molecule type" value="Genomic_DNA"/>
</dbReference>
<dbReference type="SUPFAM" id="SSF55469">
    <property type="entry name" value="FMN-dependent nitroreductase-like"/>
    <property type="match status" value="2"/>
</dbReference>
<dbReference type="AlphaFoldDB" id="A0A329MTJ9"/>
<dbReference type="Gene3D" id="3.40.109.10">
    <property type="entry name" value="NADH Oxidase"/>
    <property type="match status" value="2"/>
</dbReference>
<keyword evidence="3" id="KW-1185">Reference proteome</keyword>
<dbReference type="PANTHER" id="PTHR43745">
    <property type="entry name" value="NITROREDUCTASE MJ1384-RELATED"/>
    <property type="match status" value="1"/>
</dbReference>